<keyword evidence="3" id="KW-1185">Reference proteome</keyword>
<evidence type="ECO:0000313" key="2">
    <source>
        <dbReference type="EMBL" id="MFC5133260.1"/>
    </source>
</evidence>
<organism evidence="2 3">
    <name type="scientific">Halorubrum glutamatedens</name>
    <dbReference type="NCBI Taxonomy" id="2707018"/>
    <lineage>
        <taxon>Archaea</taxon>
        <taxon>Methanobacteriati</taxon>
        <taxon>Methanobacteriota</taxon>
        <taxon>Stenosarchaea group</taxon>
        <taxon>Halobacteria</taxon>
        <taxon>Halobacteriales</taxon>
        <taxon>Haloferacaceae</taxon>
        <taxon>Halorubrum</taxon>
    </lineage>
</organism>
<evidence type="ECO:0000256" key="1">
    <source>
        <dbReference type="SAM" id="MobiDB-lite"/>
    </source>
</evidence>
<feature type="region of interest" description="Disordered" evidence="1">
    <location>
        <begin position="1"/>
        <end position="67"/>
    </location>
</feature>
<gene>
    <name evidence="2" type="ORF">ACFPJA_00755</name>
</gene>
<dbReference type="AlphaFoldDB" id="A0ABD5QLV0"/>
<feature type="compositionally biased region" description="Basic and acidic residues" evidence="1">
    <location>
        <begin position="14"/>
        <end position="23"/>
    </location>
</feature>
<accession>A0ABD5QLV0</accession>
<sequence>MPGLVGRTVKTCRPRAESTDRTIPHLTPPQPRPAAAAGPHRVAAAADLPRAGRLAPWRALTGTRHRT</sequence>
<feature type="compositionally biased region" description="Low complexity" evidence="1">
    <location>
        <begin position="33"/>
        <end position="46"/>
    </location>
</feature>
<dbReference type="Proteomes" id="UP001596145">
    <property type="component" value="Unassembled WGS sequence"/>
</dbReference>
<evidence type="ECO:0000313" key="3">
    <source>
        <dbReference type="Proteomes" id="UP001596145"/>
    </source>
</evidence>
<dbReference type="EMBL" id="JBHSKV010000001">
    <property type="protein sequence ID" value="MFC5133260.1"/>
    <property type="molecule type" value="Genomic_DNA"/>
</dbReference>
<comment type="caution">
    <text evidence="2">The sequence shown here is derived from an EMBL/GenBank/DDBJ whole genome shotgun (WGS) entry which is preliminary data.</text>
</comment>
<proteinExistence type="predicted"/>
<name>A0ABD5QLV0_9EURY</name>
<dbReference type="RefSeq" id="WP_136516472.1">
    <property type="nucleotide sequence ID" value="NZ_JBHSKV010000001.1"/>
</dbReference>
<reference evidence="2 3" key="1">
    <citation type="journal article" date="2019" name="Int. J. Syst. Evol. Microbiol.">
        <title>The Global Catalogue of Microorganisms (GCM) 10K type strain sequencing project: providing services to taxonomists for standard genome sequencing and annotation.</title>
        <authorList>
            <consortium name="The Broad Institute Genomics Platform"/>
            <consortium name="The Broad Institute Genome Sequencing Center for Infectious Disease"/>
            <person name="Wu L."/>
            <person name="Ma J."/>
        </authorList>
    </citation>
    <scope>NUCLEOTIDE SEQUENCE [LARGE SCALE GENOMIC DNA]</scope>
    <source>
        <strain evidence="2 3">CGMCC 1.16026</strain>
    </source>
</reference>
<protein>
    <submittedName>
        <fullName evidence="2">Uncharacterized protein</fullName>
    </submittedName>
</protein>